<dbReference type="InterPro" id="IPR038491">
    <property type="entry name" value="Velvet_dom_sf"/>
</dbReference>
<reference evidence="7" key="2">
    <citation type="journal article" date="2020" name="Nat. Commun.">
        <title>Large-scale genome sequencing of mycorrhizal fungi provides insights into the early evolution of symbiotic traits.</title>
        <authorList>
            <person name="Miyauchi S."/>
            <person name="Kiss E."/>
            <person name="Kuo A."/>
            <person name="Drula E."/>
            <person name="Kohler A."/>
            <person name="Sanchez-Garcia M."/>
            <person name="Morin E."/>
            <person name="Andreopoulos B."/>
            <person name="Barry K.W."/>
            <person name="Bonito G."/>
            <person name="Buee M."/>
            <person name="Carver A."/>
            <person name="Chen C."/>
            <person name="Cichocki N."/>
            <person name="Clum A."/>
            <person name="Culley D."/>
            <person name="Crous P.W."/>
            <person name="Fauchery L."/>
            <person name="Girlanda M."/>
            <person name="Hayes R.D."/>
            <person name="Keri Z."/>
            <person name="LaButti K."/>
            <person name="Lipzen A."/>
            <person name="Lombard V."/>
            <person name="Magnuson J."/>
            <person name="Maillard F."/>
            <person name="Murat C."/>
            <person name="Nolan M."/>
            <person name="Ohm R.A."/>
            <person name="Pangilinan J."/>
            <person name="Pereira M.F."/>
            <person name="Perotto S."/>
            <person name="Peter M."/>
            <person name="Pfister S."/>
            <person name="Riley R."/>
            <person name="Sitrit Y."/>
            <person name="Stielow J.B."/>
            <person name="Szollosi G."/>
            <person name="Zifcakova L."/>
            <person name="Stursova M."/>
            <person name="Spatafora J.W."/>
            <person name="Tedersoo L."/>
            <person name="Vaario L.M."/>
            <person name="Yamada A."/>
            <person name="Yan M."/>
            <person name="Wang P."/>
            <person name="Xu J."/>
            <person name="Bruns T."/>
            <person name="Baldrian P."/>
            <person name="Vilgalys R."/>
            <person name="Dunand C."/>
            <person name="Henrissat B."/>
            <person name="Grigoriev I.V."/>
            <person name="Hibbett D."/>
            <person name="Nagy L.G."/>
            <person name="Martin F.M."/>
        </authorList>
    </citation>
    <scope>NUCLEOTIDE SEQUENCE</scope>
    <source>
        <strain evidence="7">Prilba</strain>
    </source>
</reference>
<dbReference type="PROSITE" id="PS51821">
    <property type="entry name" value="VELVET"/>
    <property type="match status" value="1"/>
</dbReference>
<comment type="caution">
    <text evidence="7">The sequence shown here is derived from an EMBL/GenBank/DDBJ whole genome shotgun (WGS) entry which is preliminary data.</text>
</comment>
<evidence type="ECO:0000313" key="8">
    <source>
        <dbReference type="Proteomes" id="UP000759537"/>
    </source>
</evidence>
<keyword evidence="3" id="KW-0804">Transcription</keyword>
<feature type="compositionally biased region" description="Basic and acidic residues" evidence="5">
    <location>
        <begin position="1"/>
        <end position="21"/>
    </location>
</feature>
<evidence type="ECO:0000256" key="5">
    <source>
        <dbReference type="SAM" id="MobiDB-lite"/>
    </source>
</evidence>
<dbReference type="Pfam" id="PF11754">
    <property type="entry name" value="Velvet"/>
    <property type="match status" value="1"/>
</dbReference>
<evidence type="ECO:0000256" key="3">
    <source>
        <dbReference type="ARBA" id="ARBA00023163"/>
    </source>
</evidence>
<dbReference type="Gene3D" id="2.60.40.3960">
    <property type="entry name" value="Velvet domain"/>
    <property type="match status" value="2"/>
</dbReference>
<dbReference type="OrthoDB" id="1746739at2759"/>
<evidence type="ECO:0000256" key="2">
    <source>
        <dbReference type="ARBA" id="ARBA00023015"/>
    </source>
</evidence>
<dbReference type="PANTHER" id="PTHR33572:SF3">
    <property type="entry name" value="VELVET COMPLEX SUBUNIT B"/>
    <property type="match status" value="1"/>
</dbReference>
<dbReference type="PANTHER" id="PTHR33572">
    <property type="entry name" value="SPORE DEVELOPMENT REGULATOR VOSA"/>
    <property type="match status" value="1"/>
</dbReference>
<evidence type="ECO:0000256" key="4">
    <source>
        <dbReference type="ARBA" id="ARBA00023242"/>
    </source>
</evidence>
<dbReference type="AlphaFoldDB" id="A0A9P5N2D3"/>
<dbReference type="EMBL" id="WHVB01000003">
    <property type="protein sequence ID" value="KAF8484645.1"/>
    <property type="molecule type" value="Genomic_DNA"/>
</dbReference>
<keyword evidence="8" id="KW-1185">Reference proteome</keyword>
<evidence type="ECO:0000313" key="7">
    <source>
        <dbReference type="EMBL" id="KAF8484645.1"/>
    </source>
</evidence>
<dbReference type="InterPro" id="IPR021740">
    <property type="entry name" value="Velvet"/>
</dbReference>
<feature type="domain" description="Velvet" evidence="6">
    <location>
        <begin position="32"/>
        <end position="491"/>
    </location>
</feature>
<feature type="region of interest" description="Disordered" evidence="5">
    <location>
        <begin position="247"/>
        <end position="377"/>
    </location>
</feature>
<dbReference type="InterPro" id="IPR037525">
    <property type="entry name" value="Velvet_dom"/>
</dbReference>
<feature type="compositionally biased region" description="Polar residues" evidence="5">
    <location>
        <begin position="248"/>
        <end position="260"/>
    </location>
</feature>
<feature type="compositionally biased region" description="Polar residues" evidence="5">
    <location>
        <begin position="340"/>
        <end position="358"/>
    </location>
</feature>
<organism evidence="7 8">
    <name type="scientific">Russula ochroleuca</name>
    <dbReference type="NCBI Taxonomy" id="152965"/>
    <lineage>
        <taxon>Eukaryota</taxon>
        <taxon>Fungi</taxon>
        <taxon>Dikarya</taxon>
        <taxon>Basidiomycota</taxon>
        <taxon>Agaricomycotina</taxon>
        <taxon>Agaricomycetes</taxon>
        <taxon>Russulales</taxon>
        <taxon>Russulaceae</taxon>
        <taxon>Russula</taxon>
    </lineage>
</organism>
<name>A0A9P5N2D3_9AGAM</name>
<feature type="compositionally biased region" description="Polar residues" evidence="5">
    <location>
        <begin position="275"/>
        <end position="285"/>
    </location>
</feature>
<accession>A0A9P5N2D3</accession>
<sequence>MIQKLNDRRRSAALAPHRENTSLDADGPETWGSWYNRRFYSLAVVQQPIRARMCGFGDKDRRPLAPATVARLVIKNEDQTLVNDDDIDCSFFVVTADLWSPDGLMDRNLVLHPTSSDRYSTAHAPKKRRPNQPAYPAEEASSQTGGPTSRYPMRLPAEDQVCMNGLSHVPTRYDGSGYPFTHAQQDAGGNSIALQPTANYNSVAADQDLAYHAGTTAQASHTYPSGLSTGMAGPPPISPVPADGWHSNGVSAPQDASTNGYRHWGSSPQYEALSAQGQPSISSTSVPPPFDTSLSSTLPSHYQSVELQEGQATWSQPVSPPSHAREMHVGQPEAGPPPNHISSEQSMYASASIAQQQMREVHQLSPSSSSSPVTNAPLPGHVYTRTLVGPLSANACRLLDEHRAPGVFFLFQDLSIRTEGHFRLRLRLMNVGALPAPENGALQVHNDASPILAQTYTQAFDVFSAKRFPGVPDTTALSIAFGNQGQKLPLVRNI</sequence>
<reference evidence="7" key="1">
    <citation type="submission" date="2019-10" db="EMBL/GenBank/DDBJ databases">
        <authorList>
            <consortium name="DOE Joint Genome Institute"/>
            <person name="Kuo A."/>
            <person name="Miyauchi S."/>
            <person name="Kiss E."/>
            <person name="Drula E."/>
            <person name="Kohler A."/>
            <person name="Sanchez-Garcia M."/>
            <person name="Andreopoulos B."/>
            <person name="Barry K.W."/>
            <person name="Bonito G."/>
            <person name="Buee M."/>
            <person name="Carver A."/>
            <person name="Chen C."/>
            <person name="Cichocki N."/>
            <person name="Clum A."/>
            <person name="Culley D."/>
            <person name="Crous P.W."/>
            <person name="Fauchery L."/>
            <person name="Girlanda M."/>
            <person name="Hayes R."/>
            <person name="Keri Z."/>
            <person name="LaButti K."/>
            <person name="Lipzen A."/>
            <person name="Lombard V."/>
            <person name="Magnuson J."/>
            <person name="Maillard F."/>
            <person name="Morin E."/>
            <person name="Murat C."/>
            <person name="Nolan M."/>
            <person name="Ohm R."/>
            <person name="Pangilinan J."/>
            <person name="Pereira M."/>
            <person name="Perotto S."/>
            <person name="Peter M."/>
            <person name="Riley R."/>
            <person name="Sitrit Y."/>
            <person name="Stielow B."/>
            <person name="Szollosi G."/>
            <person name="Zifcakova L."/>
            <person name="Stursova M."/>
            <person name="Spatafora J.W."/>
            <person name="Tedersoo L."/>
            <person name="Vaario L.-M."/>
            <person name="Yamada A."/>
            <person name="Yan M."/>
            <person name="Wang P."/>
            <person name="Xu J."/>
            <person name="Bruns T."/>
            <person name="Baldrian P."/>
            <person name="Vilgalys R."/>
            <person name="Henrissat B."/>
            <person name="Grigoriev I.V."/>
            <person name="Hibbett D."/>
            <person name="Nagy L.G."/>
            <person name="Martin F.M."/>
        </authorList>
    </citation>
    <scope>NUCLEOTIDE SEQUENCE</scope>
    <source>
        <strain evidence="7">Prilba</strain>
    </source>
</reference>
<feature type="region of interest" description="Disordered" evidence="5">
    <location>
        <begin position="116"/>
        <end position="150"/>
    </location>
</feature>
<feature type="region of interest" description="Disordered" evidence="5">
    <location>
        <begin position="1"/>
        <end position="26"/>
    </location>
</feature>
<keyword evidence="4" id="KW-0539">Nucleus</keyword>
<keyword evidence="2" id="KW-0805">Transcription regulation</keyword>
<dbReference type="Proteomes" id="UP000759537">
    <property type="component" value="Unassembled WGS sequence"/>
</dbReference>
<gene>
    <name evidence="7" type="ORF">DFH94DRAFT_623378</name>
</gene>
<feature type="compositionally biased region" description="Polar residues" evidence="5">
    <location>
        <begin position="292"/>
        <end position="317"/>
    </location>
</feature>
<evidence type="ECO:0000259" key="6">
    <source>
        <dbReference type="PROSITE" id="PS51821"/>
    </source>
</evidence>
<comment type="subcellular location">
    <subcellularLocation>
        <location evidence="1">Nucleus</location>
    </subcellularLocation>
</comment>
<dbReference type="GO" id="GO:0005634">
    <property type="term" value="C:nucleus"/>
    <property type="evidence" value="ECO:0007669"/>
    <property type="project" value="UniProtKB-SubCell"/>
</dbReference>
<protein>
    <submittedName>
        <fullName evidence="7">Velvet factor-domain-containing protein</fullName>
    </submittedName>
</protein>
<proteinExistence type="predicted"/>
<evidence type="ECO:0000256" key="1">
    <source>
        <dbReference type="ARBA" id="ARBA00004123"/>
    </source>
</evidence>